<evidence type="ECO:0000256" key="2">
    <source>
        <dbReference type="ARBA" id="ARBA00006357"/>
    </source>
</evidence>
<dbReference type="PANTHER" id="PTHR12801">
    <property type="entry name" value="RNA EXONUCLEASE REXO1 / RECO3 FAMILY MEMBER-RELATED"/>
    <property type="match status" value="1"/>
</dbReference>
<protein>
    <submittedName>
        <fullName evidence="9">RNA exonuclease pqe-1</fullName>
    </submittedName>
</protein>
<dbReference type="InterPro" id="IPR047021">
    <property type="entry name" value="REXO1/3/4-like"/>
</dbReference>
<dbReference type="GO" id="GO:0004527">
    <property type="term" value="F:exonuclease activity"/>
    <property type="evidence" value="ECO:0007669"/>
    <property type="project" value="UniProtKB-KW"/>
</dbReference>
<proteinExistence type="inferred from homology"/>
<evidence type="ECO:0000259" key="8">
    <source>
        <dbReference type="SMART" id="SM00479"/>
    </source>
</evidence>
<dbReference type="FunFam" id="3.30.420.10:FF:000031">
    <property type="entry name" value="RNA exonuclease 1"/>
    <property type="match status" value="1"/>
</dbReference>
<comment type="caution">
    <text evidence="9">The sequence shown here is derived from an EMBL/GenBank/DDBJ whole genome shotgun (WGS) entry which is preliminary data.</text>
</comment>
<dbReference type="InterPro" id="IPR036397">
    <property type="entry name" value="RNaseH_sf"/>
</dbReference>
<dbReference type="AlphaFoldDB" id="A0AAD4MPF2"/>
<dbReference type="GO" id="GO:0003676">
    <property type="term" value="F:nucleic acid binding"/>
    <property type="evidence" value="ECO:0007669"/>
    <property type="project" value="InterPro"/>
</dbReference>
<gene>
    <name evidence="9" type="ORF">DdX_16214</name>
</gene>
<dbReference type="SMART" id="SM00479">
    <property type="entry name" value="EXOIII"/>
    <property type="match status" value="1"/>
</dbReference>
<accession>A0AAD4MPF2</accession>
<dbReference type="InterPro" id="IPR012337">
    <property type="entry name" value="RNaseH-like_sf"/>
</dbReference>
<dbReference type="InterPro" id="IPR034922">
    <property type="entry name" value="REX1-like_exo"/>
</dbReference>
<keyword evidence="10" id="KW-1185">Reference proteome</keyword>
<feature type="region of interest" description="Disordered" evidence="7">
    <location>
        <begin position="353"/>
        <end position="376"/>
    </location>
</feature>
<evidence type="ECO:0000256" key="6">
    <source>
        <dbReference type="ARBA" id="ARBA00023242"/>
    </source>
</evidence>
<evidence type="ECO:0000256" key="4">
    <source>
        <dbReference type="ARBA" id="ARBA00022801"/>
    </source>
</evidence>
<keyword evidence="4" id="KW-0378">Hydrolase</keyword>
<keyword evidence="5 9" id="KW-0269">Exonuclease</keyword>
<evidence type="ECO:0000256" key="7">
    <source>
        <dbReference type="SAM" id="MobiDB-lite"/>
    </source>
</evidence>
<comment type="subcellular location">
    <subcellularLocation>
        <location evidence="1">Nucleus</location>
    </subcellularLocation>
</comment>
<dbReference type="Proteomes" id="UP001201812">
    <property type="component" value="Unassembled WGS sequence"/>
</dbReference>
<feature type="domain" description="Exonuclease" evidence="8">
    <location>
        <begin position="199"/>
        <end position="357"/>
    </location>
</feature>
<evidence type="ECO:0000313" key="10">
    <source>
        <dbReference type="Proteomes" id="UP001201812"/>
    </source>
</evidence>
<dbReference type="Gene3D" id="3.30.420.10">
    <property type="entry name" value="Ribonuclease H-like superfamily/Ribonuclease H"/>
    <property type="match status" value="1"/>
</dbReference>
<evidence type="ECO:0000313" key="9">
    <source>
        <dbReference type="EMBL" id="KAI1701254.1"/>
    </source>
</evidence>
<dbReference type="GO" id="GO:0010629">
    <property type="term" value="P:negative regulation of gene expression"/>
    <property type="evidence" value="ECO:0007669"/>
    <property type="project" value="UniProtKB-ARBA"/>
</dbReference>
<dbReference type="CDD" id="cd06145">
    <property type="entry name" value="REX1_like"/>
    <property type="match status" value="1"/>
</dbReference>
<comment type="similarity">
    <text evidence="2">Belongs to the REXO1/REXO3 family.</text>
</comment>
<keyword evidence="3" id="KW-0540">Nuclease</keyword>
<dbReference type="PANTHER" id="PTHR12801:SF115">
    <property type="entry name" value="FI18136P1-RELATED"/>
    <property type="match status" value="1"/>
</dbReference>
<keyword evidence="6" id="KW-0539">Nucleus</keyword>
<reference evidence="9" key="1">
    <citation type="submission" date="2022-01" db="EMBL/GenBank/DDBJ databases">
        <title>Genome Sequence Resource for Two Populations of Ditylenchus destructor, the Migratory Endoparasitic Phytonematode.</title>
        <authorList>
            <person name="Zhang H."/>
            <person name="Lin R."/>
            <person name="Xie B."/>
        </authorList>
    </citation>
    <scope>NUCLEOTIDE SEQUENCE</scope>
    <source>
        <strain evidence="9">BazhouSP</strain>
    </source>
</reference>
<evidence type="ECO:0000256" key="1">
    <source>
        <dbReference type="ARBA" id="ARBA00004123"/>
    </source>
</evidence>
<dbReference type="InterPro" id="IPR013520">
    <property type="entry name" value="Ribonucl_H"/>
</dbReference>
<evidence type="ECO:0000256" key="3">
    <source>
        <dbReference type="ARBA" id="ARBA00022722"/>
    </source>
</evidence>
<evidence type="ECO:0000256" key="5">
    <source>
        <dbReference type="ARBA" id="ARBA00022839"/>
    </source>
</evidence>
<organism evidence="9 10">
    <name type="scientific">Ditylenchus destructor</name>
    <dbReference type="NCBI Taxonomy" id="166010"/>
    <lineage>
        <taxon>Eukaryota</taxon>
        <taxon>Metazoa</taxon>
        <taxon>Ecdysozoa</taxon>
        <taxon>Nematoda</taxon>
        <taxon>Chromadorea</taxon>
        <taxon>Rhabditida</taxon>
        <taxon>Tylenchina</taxon>
        <taxon>Tylenchomorpha</taxon>
        <taxon>Sphaerularioidea</taxon>
        <taxon>Anguinidae</taxon>
        <taxon>Anguininae</taxon>
        <taxon>Ditylenchus</taxon>
    </lineage>
</organism>
<sequence length="376" mass="44033">MWCPNWLKSIFFYMTFRVTYRRHRFSRSRRISKQKSFCKTNVLGFKISFKFPEFDLNRYIMNLPEENAELQKFHDSLQQFVPTEEELRKSGYPLWVDNSKQLVAAEMDERNNEWRPFVDDDSLDRTCSRCRHKYTLLATGDQSPGTDCTFHWEMAKRIDKESDIQLHGCCKAVKGSPGCVQNHHHEAPPSQKGIDCCPGVYAFDCEMVYTIWGPALAQVSLVDYKGRPVLNEIVRPEDRLLDSNYRYTGLTLKDVENATCNLKQAREKFFQLVNSETILIGHSLENDLKTLRVVHKKVVDTALVFRHPTKNFNYSLKNLVKYHLNRSIQNGEGGHDSKEDALACLELMQHKIKPKTKPKNKPFRKHNYRPNNQHRK</sequence>
<dbReference type="Pfam" id="PF00929">
    <property type="entry name" value="RNase_T"/>
    <property type="match status" value="1"/>
</dbReference>
<dbReference type="SUPFAM" id="SSF53098">
    <property type="entry name" value="Ribonuclease H-like"/>
    <property type="match status" value="1"/>
</dbReference>
<name>A0AAD4MPF2_9BILA</name>
<dbReference type="GO" id="GO:0005634">
    <property type="term" value="C:nucleus"/>
    <property type="evidence" value="ECO:0007669"/>
    <property type="project" value="UniProtKB-SubCell"/>
</dbReference>
<dbReference type="EMBL" id="JAKKPZ010000123">
    <property type="protein sequence ID" value="KAI1701254.1"/>
    <property type="molecule type" value="Genomic_DNA"/>
</dbReference>